<evidence type="ECO:0000256" key="8">
    <source>
        <dbReference type="RuleBase" id="RU003322"/>
    </source>
</evidence>
<evidence type="ECO:0000313" key="11">
    <source>
        <dbReference type="EMBL" id="GAA0590320.1"/>
    </source>
</evidence>
<sequence length="652" mass="69405">MSKVIGIDLGTTNSCVAIMEGKETRVIENAEGARTTPSMVAFAKNGERLVGQSAKRQAVTNPSNTLYAVKRLIGRRFEDPMVKKDMGLVPYKIVRADNGDAWVEVDGQKYAPQQISAFVLGKMKETAEAFLGDKVTQAVITVPAYFNDAQRQATKEAGSIAGLEVLRIINEPTAAALAYGMDQKKAGTIAVYDLGGGTFDVSVLEIGDGVFEVKSTNGDTFLGGEDFDQRVIDYLADEFRKEQGIDLRGDKLALQRLKEAAEKAKIELSSSKQTEINLPFITADASGPKHLVMQLTRAKLEALVDDLVQKTLEPCKQALKDAGMAPNEVDEVILVGGMTRMPKVIEAVKQFFGKEPARNVNPDEVVAIGAAIQGGVLKGDVKDVLLLDVTPLSLGIETLGGVFTRLIDRNTTIPTKKSQVFSTADDNQNAVTIKVFQGEREMAADNKLLGQFDLTGIPPAPRGVPQIEVTFDIDANGIVSVQAKDKATGKEQQIRIQAKSGLSDADIERMVKDAEANAEADRKRREQVEARNGLEALVHSTDKTLKDNGDKIPAAEKAEVEAAMSEARKTLEGGDADAIKAAGEKLSQAAMKMGEALYKAQSAEAQASAPGGDEAGGGGAQGGAGGQGPGGKSDKVVDADFEEVDPNKKKSG</sequence>
<dbReference type="Gene3D" id="3.30.420.40">
    <property type="match status" value="2"/>
</dbReference>
<dbReference type="CDD" id="cd11733">
    <property type="entry name" value="ASKHA_NBD_HSP70_HSPA9"/>
    <property type="match status" value="1"/>
</dbReference>
<dbReference type="PROSITE" id="PS00329">
    <property type="entry name" value="HSP70_2"/>
    <property type="match status" value="1"/>
</dbReference>
<keyword evidence="7" id="KW-0143">Chaperone</keyword>
<evidence type="ECO:0000256" key="2">
    <source>
        <dbReference type="ARBA" id="ARBA00014415"/>
    </source>
</evidence>
<accession>A0ABN1FGL8</accession>
<dbReference type="SUPFAM" id="SSF53067">
    <property type="entry name" value="Actin-like ATPase domain"/>
    <property type="match status" value="2"/>
</dbReference>
<evidence type="ECO:0000256" key="10">
    <source>
        <dbReference type="SAM" id="MobiDB-lite"/>
    </source>
</evidence>
<evidence type="ECO:0000256" key="6">
    <source>
        <dbReference type="ARBA" id="ARBA00023016"/>
    </source>
</evidence>
<feature type="compositionally biased region" description="Basic and acidic residues" evidence="10">
    <location>
        <begin position="516"/>
        <end position="529"/>
    </location>
</feature>
<feature type="modified residue" description="Phosphothreonine; by autocatalysis" evidence="7">
    <location>
        <position position="198"/>
    </location>
</feature>
<dbReference type="EMBL" id="BAAAFZ010000047">
    <property type="protein sequence ID" value="GAA0590320.1"/>
    <property type="molecule type" value="Genomic_DNA"/>
</dbReference>
<dbReference type="PROSITE" id="PS00297">
    <property type="entry name" value="HSP70_1"/>
    <property type="match status" value="1"/>
</dbReference>
<comment type="induction">
    <text evidence="7">By stress conditions e.g. heat shock.</text>
</comment>
<dbReference type="NCBIfam" id="NF001413">
    <property type="entry name" value="PRK00290.1"/>
    <property type="match status" value="1"/>
</dbReference>
<feature type="coiled-coil region" evidence="9">
    <location>
        <begin position="247"/>
        <end position="274"/>
    </location>
</feature>
<dbReference type="Gene3D" id="1.20.1270.10">
    <property type="match status" value="1"/>
</dbReference>
<evidence type="ECO:0000256" key="5">
    <source>
        <dbReference type="ARBA" id="ARBA00022840"/>
    </source>
</evidence>
<dbReference type="SUPFAM" id="SSF100920">
    <property type="entry name" value="Heat shock protein 70kD (HSP70), peptide-binding domain"/>
    <property type="match status" value="1"/>
</dbReference>
<comment type="function">
    <text evidence="7">Acts as a chaperone.</text>
</comment>
<keyword evidence="4 7" id="KW-0547">Nucleotide-binding</keyword>
<protein>
    <recommendedName>
        <fullName evidence="2 7">Chaperone protein DnaK</fullName>
    </recommendedName>
    <alternativeName>
        <fullName evidence="7">HSP70</fullName>
    </alternativeName>
    <alternativeName>
        <fullName evidence="7">Heat shock 70 kDa protein</fullName>
    </alternativeName>
    <alternativeName>
        <fullName evidence="7">Heat shock protein 70</fullName>
    </alternativeName>
</protein>
<keyword evidence="5 7" id="KW-0067">ATP-binding</keyword>
<evidence type="ECO:0000256" key="4">
    <source>
        <dbReference type="ARBA" id="ARBA00022741"/>
    </source>
</evidence>
<dbReference type="PROSITE" id="PS01036">
    <property type="entry name" value="HSP70_3"/>
    <property type="match status" value="1"/>
</dbReference>
<dbReference type="InterPro" id="IPR013126">
    <property type="entry name" value="Hsp_70_fam"/>
</dbReference>
<feature type="compositionally biased region" description="Gly residues" evidence="10">
    <location>
        <begin position="613"/>
        <end position="631"/>
    </location>
</feature>
<dbReference type="HAMAP" id="MF_00332">
    <property type="entry name" value="DnaK"/>
    <property type="match status" value="1"/>
</dbReference>
<dbReference type="InterPro" id="IPR029048">
    <property type="entry name" value="HSP70_C_sf"/>
</dbReference>
<dbReference type="InterPro" id="IPR012725">
    <property type="entry name" value="Chaperone_DnaK"/>
</dbReference>
<dbReference type="Gene3D" id="3.90.640.10">
    <property type="entry name" value="Actin, Chain A, domain 4"/>
    <property type="match status" value="1"/>
</dbReference>
<dbReference type="InterPro" id="IPR029047">
    <property type="entry name" value="HSP70_peptide-bd_sf"/>
</dbReference>
<dbReference type="PRINTS" id="PR00301">
    <property type="entry name" value="HEATSHOCK70"/>
</dbReference>
<feature type="region of interest" description="Disordered" evidence="10">
    <location>
        <begin position="516"/>
        <end position="552"/>
    </location>
</feature>
<dbReference type="Proteomes" id="UP001501588">
    <property type="component" value="Unassembled WGS sequence"/>
</dbReference>
<gene>
    <name evidence="7 11" type="primary">dnaK</name>
    <name evidence="11" type="ORF">GCM10009416_31080</name>
</gene>
<feature type="compositionally biased region" description="Basic and acidic residues" evidence="10">
    <location>
        <begin position="540"/>
        <end position="552"/>
    </location>
</feature>
<name>A0ABN1FGL8_9PROT</name>
<keyword evidence="6 7" id="KW-0346">Stress response</keyword>
<organism evidence="11 12">
    <name type="scientific">Craurococcus roseus</name>
    <dbReference type="NCBI Taxonomy" id="77585"/>
    <lineage>
        <taxon>Bacteria</taxon>
        <taxon>Pseudomonadati</taxon>
        <taxon>Pseudomonadota</taxon>
        <taxon>Alphaproteobacteria</taxon>
        <taxon>Acetobacterales</taxon>
        <taxon>Acetobacteraceae</taxon>
        <taxon>Craurococcus</taxon>
    </lineage>
</organism>
<evidence type="ECO:0000256" key="7">
    <source>
        <dbReference type="HAMAP-Rule" id="MF_00332"/>
    </source>
</evidence>
<dbReference type="NCBIfam" id="NF003520">
    <property type="entry name" value="PRK05183.1"/>
    <property type="match status" value="1"/>
</dbReference>
<dbReference type="Pfam" id="PF00012">
    <property type="entry name" value="HSP70"/>
    <property type="match status" value="1"/>
</dbReference>
<dbReference type="InterPro" id="IPR018181">
    <property type="entry name" value="Heat_shock_70_CS"/>
</dbReference>
<keyword evidence="12" id="KW-1185">Reference proteome</keyword>
<keyword evidence="3 7" id="KW-0597">Phosphoprotein</keyword>
<proteinExistence type="evidence at transcript level"/>
<feature type="region of interest" description="Disordered" evidence="10">
    <location>
        <begin position="599"/>
        <end position="652"/>
    </location>
</feature>
<evidence type="ECO:0000313" key="12">
    <source>
        <dbReference type="Proteomes" id="UP001501588"/>
    </source>
</evidence>
<dbReference type="SUPFAM" id="SSF100934">
    <property type="entry name" value="Heat shock protein 70kD (HSP70), C-terminal subdomain"/>
    <property type="match status" value="1"/>
</dbReference>
<dbReference type="Gene3D" id="2.60.34.10">
    <property type="entry name" value="Substrate Binding Domain Of DNAk, Chain A, domain 1"/>
    <property type="match status" value="1"/>
</dbReference>
<dbReference type="InterPro" id="IPR043129">
    <property type="entry name" value="ATPase_NBD"/>
</dbReference>
<keyword evidence="9" id="KW-0175">Coiled coil</keyword>
<dbReference type="NCBIfam" id="TIGR02350">
    <property type="entry name" value="prok_dnaK"/>
    <property type="match status" value="1"/>
</dbReference>
<comment type="similarity">
    <text evidence="1 7 8">Belongs to the heat shock protein 70 family.</text>
</comment>
<evidence type="ECO:0000256" key="9">
    <source>
        <dbReference type="SAM" id="Coils"/>
    </source>
</evidence>
<reference evidence="11 12" key="1">
    <citation type="journal article" date="2019" name="Int. J. Syst. Evol. Microbiol.">
        <title>The Global Catalogue of Microorganisms (GCM) 10K type strain sequencing project: providing services to taxonomists for standard genome sequencing and annotation.</title>
        <authorList>
            <consortium name="The Broad Institute Genomics Platform"/>
            <consortium name="The Broad Institute Genome Sequencing Center for Infectious Disease"/>
            <person name="Wu L."/>
            <person name="Ma J."/>
        </authorList>
    </citation>
    <scope>NUCLEOTIDE SEQUENCE [LARGE SCALE GENOMIC DNA]</scope>
    <source>
        <strain evidence="11 12">JCM 9933</strain>
    </source>
</reference>
<evidence type="ECO:0000256" key="1">
    <source>
        <dbReference type="ARBA" id="ARBA00007381"/>
    </source>
</evidence>
<evidence type="ECO:0000256" key="3">
    <source>
        <dbReference type="ARBA" id="ARBA00022553"/>
    </source>
</evidence>
<dbReference type="PANTHER" id="PTHR19375">
    <property type="entry name" value="HEAT SHOCK PROTEIN 70KDA"/>
    <property type="match status" value="1"/>
</dbReference>
<comment type="caution">
    <text evidence="11">The sequence shown here is derived from an EMBL/GenBank/DDBJ whole genome shotgun (WGS) entry which is preliminary data.</text>
</comment>